<keyword evidence="2" id="KW-0378">Hydrolase</keyword>
<dbReference type="PANTHER" id="PTHR22946:SF0">
    <property type="entry name" value="DIENELACTONE HYDROLASE DOMAIN-CONTAINING PROTEIN"/>
    <property type="match status" value="1"/>
</dbReference>
<name>A6GHS6_9BACT</name>
<dbReference type="eggNOG" id="COG0412">
    <property type="taxonomic scope" value="Bacteria"/>
</dbReference>
<dbReference type="STRING" id="391625.PPSIR1_28651"/>
<dbReference type="Pfam" id="PF01738">
    <property type="entry name" value="DLH"/>
    <property type="match status" value="1"/>
</dbReference>
<dbReference type="InterPro" id="IPR029058">
    <property type="entry name" value="AB_hydrolase_fold"/>
</dbReference>
<accession>A6GHS6</accession>
<dbReference type="PANTHER" id="PTHR22946">
    <property type="entry name" value="DIENELACTONE HYDROLASE DOMAIN-CONTAINING PROTEIN-RELATED"/>
    <property type="match status" value="1"/>
</dbReference>
<comment type="caution">
    <text evidence="2">The sequence shown here is derived from an EMBL/GenBank/DDBJ whole genome shotgun (WGS) entry which is preliminary data.</text>
</comment>
<organism evidence="2 3">
    <name type="scientific">Plesiocystis pacifica SIR-1</name>
    <dbReference type="NCBI Taxonomy" id="391625"/>
    <lineage>
        <taxon>Bacteria</taxon>
        <taxon>Pseudomonadati</taxon>
        <taxon>Myxococcota</taxon>
        <taxon>Polyangia</taxon>
        <taxon>Nannocystales</taxon>
        <taxon>Nannocystaceae</taxon>
        <taxon>Plesiocystis</taxon>
    </lineage>
</organism>
<dbReference type="InterPro" id="IPR050261">
    <property type="entry name" value="FrsA_esterase"/>
</dbReference>
<protein>
    <submittedName>
        <fullName evidence="2">Dienelactone hydrolase family protein</fullName>
    </submittedName>
</protein>
<proteinExistence type="predicted"/>
<evidence type="ECO:0000313" key="2">
    <source>
        <dbReference type="EMBL" id="EDM74572.1"/>
    </source>
</evidence>
<feature type="domain" description="Dienelactone hydrolase" evidence="1">
    <location>
        <begin position="16"/>
        <end position="236"/>
    </location>
</feature>
<dbReference type="Gene3D" id="3.40.50.1820">
    <property type="entry name" value="alpha/beta hydrolase"/>
    <property type="match status" value="1"/>
</dbReference>
<keyword evidence="3" id="KW-1185">Reference proteome</keyword>
<reference evidence="2 3" key="1">
    <citation type="submission" date="2007-06" db="EMBL/GenBank/DDBJ databases">
        <authorList>
            <person name="Shimkets L."/>
            <person name="Ferriera S."/>
            <person name="Johnson J."/>
            <person name="Kravitz S."/>
            <person name="Beeson K."/>
            <person name="Sutton G."/>
            <person name="Rogers Y.-H."/>
            <person name="Friedman R."/>
            <person name="Frazier M."/>
            <person name="Venter J.C."/>
        </authorList>
    </citation>
    <scope>NUCLEOTIDE SEQUENCE [LARGE SCALE GENOMIC DNA]</scope>
    <source>
        <strain evidence="2 3">SIR-1</strain>
    </source>
</reference>
<evidence type="ECO:0000259" key="1">
    <source>
        <dbReference type="Pfam" id="PF01738"/>
    </source>
</evidence>
<dbReference type="Proteomes" id="UP000005801">
    <property type="component" value="Unassembled WGS sequence"/>
</dbReference>
<dbReference type="GO" id="GO:0016787">
    <property type="term" value="F:hydrolase activity"/>
    <property type="evidence" value="ECO:0007669"/>
    <property type="project" value="UniProtKB-KW"/>
</dbReference>
<dbReference type="SUPFAM" id="SSF53474">
    <property type="entry name" value="alpha/beta-Hydrolases"/>
    <property type="match status" value="1"/>
</dbReference>
<dbReference type="OrthoDB" id="9787933at2"/>
<sequence length="237" mass="25578">MSTTELIPYREGDDAFDAFVARPQGQGDHPAVLICHAWGGRGAFEEGRAEALAELGYVAAAIDIYGVGKRGTDKASNQALMMGLIQNPALLRRRLAAAFQAVRLLDGVDPERVGAIGYCFGGLCSILCARMGLPLRGIVSFHGLLDIGEPLDPPTGLKAQLMIQHGLDDPMVPPEKIGLFAAEMKRIGADWRLHAYPGVVHAFTNPAAQDPDFGTVYDADAERRSWADMQAFFDEVL</sequence>
<dbReference type="RefSeq" id="WP_006976262.1">
    <property type="nucleotide sequence ID" value="NZ_ABCS01000124.1"/>
</dbReference>
<dbReference type="EMBL" id="ABCS01000124">
    <property type="protein sequence ID" value="EDM74572.1"/>
    <property type="molecule type" value="Genomic_DNA"/>
</dbReference>
<evidence type="ECO:0000313" key="3">
    <source>
        <dbReference type="Proteomes" id="UP000005801"/>
    </source>
</evidence>
<dbReference type="AlphaFoldDB" id="A6GHS6"/>
<gene>
    <name evidence="2" type="ORF">PPSIR1_28651</name>
</gene>
<dbReference type="InterPro" id="IPR002925">
    <property type="entry name" value="Dienelactn_hydro"/>
</dbReference>